<dbReference type="AlphaFoldDB" id="A0A9P1FJ99"/>
<evidence type="ECO:0000313" key="9">
    <source>
        <dbReference type="Proteomes" id="UP001152797"/>
    </source>
</evidence>
<dbReference type="PANTHER" id="PTHR11069">
    <property type="entry name" value="GLUCOSYLCERAMIDASE"/>
    <property type="match status" value="1"/>
</dbReference>
<dbReference type="InterPro" id="IPR001139">
    <property type="entry name" value="Glyco_hydro_30"/>
</dbReference>
<sequence>MFRPRSRVLDLETSLARRGAVGGRQRLGETVEDQVQQQLDRRDEEVKTMREAVIELSTQVAEKEAQLASNQERLADFVNAQSSAPGPPGPLAAPPRHYPGGWQPPGAAAAPALPAAPEAVRKAEALGHEMWELQRLRMQQLSRQMEDKVEEHRATSLDALESQWSQWILRITDAMVCGNVHVTAQSDEAAKVLQLPGRGSGPRLAMVDRGNGKAMLRLYASQGDKTAAMEVHSECSTATANDEECSFEICGFAGLQRSAPGQRRALSPDLRIECKKLQTATGPKEQFTKWKDALMKCGLLEGEKKKTAKQCWREHFGEAHWPMVMAGLRLLGVPVVLGPLAVALKLHLLGMQLLPRVRLGGLLQAGQLSPRKSTAWVVKLGVEMGWRKETAELVAKCRKWYYDQTGDLRHARLASPLPKLEETKAGHVAVVRTTQSGERLRPLAQLELVEGQPNKGEVSLVIDPSITFQEFMGFGTSFTESSCKILQQMGSASQERIVDAYFHPETGLGFNMGRLHMNSCDFSDGNWSCCENEDLSKFCVDRYEEAILPMVRRASKVAAAPLTIFASPWSPPKWMKDSEQMCQGGKLKEACRPVWAKFYVRFAEMMKEKGLSLWGFSVQNEPDGQTPWENCLYSPEEERDFIRDHLGPELEKSGLDLKLIAWDHNRDDLFLRAHTIYSDPDAAKYVWGMGWHWYGDARYEWWADAAGQSCFDNVRKTHELRPEKHLIVTETCQECGAHLGDWSLAERYAESIIRDFNNWCEAWIDRFLPERVAQDWNFLLNKDGGPNHVGNVCSAPLLADLEKEPGLPEKTGQW</sequence>
<dbReference type="Proteomes" id="UP001152797">
    <property type="component" value="Unassembled WGS sequence"/>
</dbReference>
<dbReference type="EMBL" id="CAMXCT030000236">
    <property type="protein sequence ID" value="CAL4763294.1"/>
    <property type="molecule type" value="Genomic_DNA"/>
</dbReference>
<dbReference type="InterPro" id="IPR033453">
    <property type="entry name" value="Glyco_hydro_30_TIM-barrel"/>
</dbReference>
<evidence type="ECO:0000259" key="6">
    <source>
        <dbReference type="Pfam" id="PF02055"/>
    </source>
</evidence>
<name>A0A9P1FJ99_9DINO</name>
<evidence type="ECO:0000256" key="4">
    <source>
        <dbReference type="SAM" id="Coils"/>
    </source>
</evidence>
<dbReference type="GO" id="GO:0016020">
    <property type="term" value="C:membrane"/>
    <property type="evidence" value="ECO:0007669"/>
    <property type="project" value="GOC"/>
</dbReference>
<feature type="region of interest" description="Disordered" evidence="5">
    <location>
        <begin position="80"/>
        <end position="113"/>
    </location>
</feature>
<evidence type="ECO:0000256" key="2">
    <source>
        <dbReference type="ARBA" id="ARBA00022729"/>
    </source>
</evidence>
<feature type="compositionally biased region" description="Low complexity" evidence="5">
    <location>
        <begin position="104"/>
        <end position="113"/>
    </location>
</feature>
<evidence type="ECO:0000256" key="5">
    <source>
        <dbReference type="SAM" id="MobiDB-lite"/>
    </source>
</evidence>
<dbReference type="Pfam" id="PF02055">
    <property type="entry name" value="Glyco_hydro_30"/>
    <property type="match status" value="1"/>
</dbReference>
<keyword evidence="4" id="KW-0175">Coiled coil</keyword>
<protein>
    <recommendedName>
        <fullName evidence="6">Glycosyl hydrolase family 30 TIM-barrel domain-containing protein</fullName>
    </recommendedName>
</protein>
<proteinExistence type="inferred from homology"/>
<feature type="compositionally biased region" description="Pro residues" evidence="5">
    <location>
        <begin position="85"/>
        <end position="97"/>
    </location>
</feature>
<dbReference type="EMBL" id="CAMXCT010000236">
    <property type="protein sequence ID" value="CAI3975982.1"/>
    <property type="molecule type" value="Genomic_DNA"/>
</dbReference>
<keyword evidence="3" id="KW-0378">Hydrolase</keyword>
<comment type="similarity">
    <text evidence="1">Belongs to the glycosyl hydrolase 30 family.</text>
</comment>
<accession>A0A9P1FJ99</accession>
<comment type="caution">
    <text evidence="7">The sequence shown here is derived from an EMBL/GenBank/DDBJ whole genome shotgun (WGS) entry which is preliminary data.</text>
</comment>
<dbReference type="GO" id="GO:0006680">
    <property type="term" value="P:glucosylceramide catabolic process"/>
    <property type="evidence" value="ECO:0007669"/>
    <property type="project" value="TreeGrafter"/>
</dbReference>
<dbReference type="SUPFAM" id="SSF51445">
    <property type="entry name" value="(Trans)glycosidases"/>
    <property type="match status" value="1"/>
</dbReference>
<keyword evidence="2" id="KW-0732">Signal</keyword>
<feature type="coiled-coil region" evidence="4">
    <location>
        <begin position="46"/>
        <end position="73"/>
    </location>
</feature>
<evidence type="ECO:0000256" key="3">
    <source>
        <dbReference type="ARBA" id="ARBA00022801"/>
    </source>
</evidence>
<dbReference type="PANTHER" id="PTHR11069:SF23">
    <property type="entry name" value="LYSOSOMAL ACID GLUCOSYLCERAMIDASE"/>
    <property type="match status" value="1"/>
</dbReference>
<dbReference type="PRINTS" id="PR00843">
    <property type="entry name" value="GLHYDRLASE30"/>
</dbReference>
<dbReference type="EMBL" id="CAMXCT020000236">
    <property type="protein sequence ID" value="CAL1129357.1"/>
    <property type="molecule type" value="Genomic_DNA"/>
</dbReference>
<organism evidence="7">
    <name type="scientific">Cladocopium goreaui</name>
    <dbReference type="NCBI Taxonomy" id="2562237"/>
    <lineage>
        <taxon>Eukaryota</taxon>
        <taxon>Sar</taxon>
        <taxon>Alveolata</taxon>
        <taxon>Dinophyceae</taxon>
        <taxon>Suessiales</taxon>
        <taxon>Symbiodiniaceae</taxon>
        <taxon>Cladocopium</taxon>
    </lineage>
</organism>
<keyword evidence="9" id="KW-1185">Reference proteome</keyword>
<feature type="domain" description="Glycosyl hydrolase family 30 TIM-barrel" evidence="6">
    <location>
        <begin position="473"/>
        <end position="802"/>
    </location>
</feature>
<dbReference type="GO" id="GO:0004348">
    <property type="term" value="F:glucosylceramidase activity"/>
    <property type="evidence" value="ECO:0007669"/>
    <property type="project" value="InterPro"/>
</dbReference>
<evidence type="ECO:0000256" key="1">
    <source>
        <dbReference type="ARBA" id="ARBA00005382"/>
    </source>
</evidence>
<reference evidence="8" key="2">
    <citation type="submission" date="2024-04" db="EMBL/GenBank/DDBJ databases">
        <authorList>
            <person name="Chen Y."/>
            <person name="Shah S."/>
            <person name="Dougan E. K."/>
            <person name="Thang M."/>
            <person name="Chan C."/>
        </authorList>
    </citation>
    <scope>NUCLEOTIDE SEQUENCE [LARGE SCALE GENOMIC DNA]</scope>
</reference>
<dbReference type="OrthoDB" id="408749at2759"/>
<dbReference type="Gene3D" id="3.20.20.80">
    <property type="entry name" value="Glycosidases"/>
    <property type="match status" value="1"/>
</dbReference>
<evidence type="ECO:0000313" key="7">
    <source>
        <dbReference type="EMBL" id="CAI3975982.1"/>
    </source>
</evidence>
<reference evidence="7" key="1">
    <citation type="submission" date="2022-10" db="EMBL/GenBank/DDBJ databases">
        <authorList>
            <person name="Chen Y."/>
            <person name="Dougan E. K."/>
            <person name="Chan C."/>
            <person name="Rhodes N."/>
            <person name="Thang M."/>
        </authorList>
    </citation>
    <scope>NUCLEOTIDE SEQUENCE</scope>
</reference>
<evidence type="ECO:0000313" key="8">
    <source>
        <dbReference type="EMBL" id="CAL1129357.1"/>
    </source>
</evidence>
<gene>
    <name evidence="7" type="ORF">C1SCF055_LOCUS4243</name>
</gene>
<dbReference type="InterPro" id="IPR017853">
    <property type="entry name" value="GH"/>
</dbReference>